<keyword evidence="3" id="KW-1185">Reference proteome</keyword>
<protein>
    <submittedName>
        <fullName evidence="2">Uncharacterized protein</fullName>
    </submittedName>
</protein>
<proteinExistence type="predicted"/>
<feature type="transmembrane region" description="Helical" evidence="1">
    <location>
        <begin position="70"/>
        <end position="91"/>
    </location>
</feature>
<accession>A0AAE9ZG62</accession>
<keyword evidence="1" id="KW-1133">Transmembrane helix</keyword>
<organism evidence="2 3">
    <name type="scientific">Hyphococcus flavus</name>
    <dbReference type="NCBI Taxonomy" id="1866326"/>
    <lineage>
        <taxon>Bacteria</taxon>
        <taxon>Pseudomonadati</taxon>
        <taxon>Pseudomonadota</taxon>
        <taxon>Alphaproteobacteria</taxon>
        <taxon>Parvularculales</taxon>
        <taxon>Parvularculaceae</taxon>
        <taxon>Hyphococcus</taxon>
    </lineage>
</organism>
<evidence type="ECO:0000313" key="3">
    <source>
        <dbReference type="Proteomes" id="UP001214043"/>
    </source>
</evidence>
<dbReference type="AlphaFoldDB" id="A0AAE9ZG62"/>
<name>A0AAE9ZG62_9PROT</name>
<evidence type="ECO:0000256" key="1">
    <source>
        <dbReference type="SAM" id="Phobius"/>
    </source>
</evidence>
<dbReference type="RefSeq" id="WP_274494041.1">
    <property type="nucleotide sequence ID" value="NZ_CP118166.1"/>
</dbReference>
<evidence type="ECO:0000313" key="2">
    <source>
        <dbReference type="EMBL" id="WDI32147.1"/>
    </source>
</evidence>
<feature type="transmembrane region" description="Helical" evidence="1">
    <location>
        <begin position="37"/>
        <end position="58"/>
    </location>
</feature>
<reference evidence="2" key="1">
    <citation type="submission" date="2023-02" db="EMBL/GenBank/DDBJ databases">
        <title>Genome sequence of Hyphococcus flavus.</title>
        <authorList>
            <person name="Rong J.-C."/>
            <person name="Zhao Q."/>
            <person name="Yi M."/>
            <person name="Wu J.-Y."/>
        </authorList>
    </citation>
    <scope>NUCLEOTIDE SEQUENCE</scope>
    <source>
        <strain evidence="2">MCCC 1K03223</strain>
    </source>
</reference>
<dbReference type="KEGG" id="hfl:PUV54_02940"/>
<dbReference type="EMBL" id="CP118166">
    <property type="protein sequence ID" value="WDI32147.1"/>
    <property type="molecule type" value="Genomic_DNA"/>
</dbReference>
<keyword evidence="1" id="KW-0812">Transmembrane</keyword>
<dbReference type="Proteomes" id="UP001214043">
    <property type="component" value="Chromosome"/>
</dbReference>
<keyword evidence="1" id="KW-0472">Membrane</keyword>
<gene>
    <name evidence="2" type="ORF">PUV54_02940</name>
</gene>
<sequence length="100" mass="11625">MLQQQSRTRFFVTLGVWAVAILMISYGAGTQDRFDNYWANFAHIGVMVLSIVGAFWIIRRYVPRFVGRNPFLQTGAGLLILFALMFVQVYWLDDLIRMMI</sequence>